<keyword evidence="7" id="KW-0227">DNA damage</keyword>
<dbReference type="SMART" id="SM00986">
    <property type="entry name" value="UDG"/>
    <property type="match status" value="1"/>
</dbReference>
<dbReference type="InterPro" id="IPR036895">
    <property type="entry name" value="Uracil-DNA_glycosylase-like_sf"/>
</dbReference>
<dbReference type="GO" id="GO:0004844">
    <property type="term" value="F:uracil DNA N-glycosylase activity"/>
    <property type="evidence" value="ECO:0007669"/>
    <property type="project" value="UniProtKB-EC"/>
</dbReference>
<keyword evidence="5" id="KW-0004">4Fe-4S</keyword>
<dbReference type="Gene3D" id="3.40.470.10">
    <property type="entry name" value="Uracil-DNA glycosylase-like domain"/>
    <property type="match status" value="1"/>
</dbReference>
<gene>
    <name evidence="13" type="ORF">MBAV_002565</name>
</gene>
<evidence type="ECO:0000259" key="12">
    <source>
        <dbReference type="SMART" id="SM00986"/>
    </source>
</evidence>
<dbReference type="EMBL" id="LACI01001110">
    <property type="protein sequence ID" value="KJU85233.1"/>
    <property type="molecule type" value="Genomic_DNA"/>
</dbReference>
<dbReference type="EC" id="3.2.2.27" evidence="3"/>
<reference evidence="13 14" key="1">
    <citation type="submission" date="2015-02" db="EMBL/GenBank/DDBJ databases">
        <title>Single-cell genomics of uncultivated deep-branching MTB reveals a conserved set of magnetosome genes.</title>
        <authorList>
            <person name="Kolinko S."/>
            <person name="Richter M."/>
            <person name="Glockner F.O."/>
            <person name="Brachmann A."/>
            <person name="Schuler D."/>
        </authorList>
    </citation>
    <scope>NUCLEOTIDE SEQUENCE [LARGE SCALE GENOMIC DNA]</scope>
    <source>
        <strain evidence="13">TM-1</strain>
    </source>
</reference>
<dbReference type="PANTHER" id="PTHR33693">
    <property type="entry name" value="TYPE-5 URACIL-DNA GLYCOSYLASE"/>
    <property type="match status" value="1"/>
</dbReference>
<keyword evidence="8" id="KW-0378">Hydrolase</keyword>
<evidence type="ECO:0000313" key="13">
    <source>
        <dbReference type="EMBL" id="KJU85233.1"/>
    </source>
</evidence>
<dbReference type="InterPro" id="IPR005273">
    <property type="entry name" value="Ura-DNA_glyco_family4"/>
</dbReference>
<evidence type="ECO:0000256" key="4">
    <source>
        <dbReference type="ARBA" id="ARBA00019403"/>
    </source>
</evidence>
<evidence type="ECO:0000256" key="1">
    <source>
        <dbReference type="ARBA" id="ARBA00001400"/>
    </source>
</evidence>
<evidence type="ECO:0000256" key="8">
    <source>
        <dbReference type="ARBA" id="ARBA00022801"/>
    </source>
</evidence>
<keyword evidence="14" id="KW-1185">Reference proteome</keyword>
<dbReference type="Proteomes" id="UP000033423">
    <property type="component" value="Unassembled WGS sequence"/>
</dbReference>
<dbReference type="NCBIfam" id="TIGR00758">
    <property type="entry name" value="UDG_fam4"/>
    <property type="match status" value="1"/>
</dbReference>
<evidence type="ECO:0000256" key="5">
    <source>
        <dbReference type="ARBA" id="ARBA00022485"/>
    </source>
</evidence>
<comment type="caution">
    <text evidence="13">The sequence shown here is derived from an EMBL/GenBank/DDBJ whole genome shotgun (WGS) entry which is preliminary data.</text>
</comment>
<comment type="catalytic activity">
    <reaction evidence="1">
        <text>Hydrolyzes single-stranded DNA or mismatched double-stranded DNA and polynucleotides, releasing free uracil.</text>
        <dbReference type="EC" id="3.2.2.27"/>
    </reaction>
</comment>
<name>A0A0F3GX20_9BACT</name>
<dbReference type="GO" id="GO:0006281">
    <property type="term" value="P:DNA repair"/>
    <property type="evidence" value="ECO:0007669"/>
    <property type="project" value="UniProtKB-KW"/>
</dbReference>
<feature type="domain" description="Uracil-DNA glycosylase-like" evidence="12">
    <location>
        <begin position="78"/>
        <end position="224"/>
    </location>
</feature>
<evidence type="ECO:0000256" key="2">
    <source>
        <dbReference type="ARBA" id="ARBA00006521"/>
    </source>
</evidence>
<comment type="similarity">
    <text evidence="2">Belongs to the uracil-DNA glycosylase (UDG) superfamily. Type 4 (UDGa) family.</text>
</comment>
<dbReference type="AlphaFoldDB" id="A0A0F3GX20"/>
<dbReference type="PATRIC" id="fig|29290.4.peg.3405"/>
<keyword evidence="10" id="KW-0411">Iron-sulfur</keyword>
<dbReference type="GO" id="GO:0046872">
    <property type="term" value="F:metal ion binding"/>
    <property type="evidence" value="ECO:0007669"/>
    <property type="project" value="UniProtKB-KW"/>
</dbReference>
<evidence type="ECO:0000256" key="3">
    <source>
        <dbReference type="ARBA" id="ARBA00012030"/>
    </source>
</evidence>
<dbReference type="InterPro" id="IPR051536">
    <property type="entry name" value="UDG_Type-4/5"/>
</dbReference>
<protein>
    <recommendedName>
        <fullName evidence="4">Type-4 uracil-DNA glycosylase</fullName>
        <ecNumber evidence="3">3.2.2.27</ecNumber>
    </recommendedName>
</protein>
<keyword evidence="6" id="KW-0479">Metal-binding</keyword>
<evidence type="ECO:0000256" key="11">
    <source>
        <dbReference type="ARBA" id="ARBA00023204"/>
    </source>
</evidence>
<evidence type="ECO:0000256" key="7">
    <source>
        <dbReference type="ARBA" id="ARBA00022763"/>
    </source>
</evidence>
<keyword evidence="11" id="KW-0234">DNA repair</keyword>
<evidence type="ECO:0000256" key="9">
    <source>
        <dbReference type="ARBA" id="ARBA00023004"/>
    </source>
</evidence>
<dbReference type="CDD" id="cd10030">
    <property type="entry name" value="UDG-F4_TTUDGA_SPO1dp_like"/>
    <property type="match status" value="1"/>
</dbReference>
<dbReference type="InterPro" id="IPR005122">
    <property type="entry name" value="Uracil-DNA_glycosylase-like"/>
</dbReference>
<organism evidence="13 14">
    <name type="scientific">Candidatus Magnetobacterium bavaricum</name>
    <dbReference type="NCBI Taxonomy" id="29290"/>
    <lineage>
        <taxon>Bacteria</taxon>
        <taxon>Pseudomonadati</taxon>
        <taxon>Nitrospirota</taxon>
        <taxon>Thermodesulfovibrionia</taxon>
        <taxon>Thermodesulfovibrionales</taxon>
        <taxon>Candidatus Magnetobacteriaceae</taxon>
        <taxon>Candidatus Magnetobacterium</taxon>
    </lineage>
</organism>
<evidence type="ECO:0000313" key="14">
    <source>
        <dbReference type="Proteomes" id="UP000033423"/>
    </source>
</evidence>
<dbReference type="Pfam" id="PF03167">
    <property type="entry name" value="UDG"/>
    <property type="match status" value="1"/>
</dbReference>
<sequence length="241" mass="26789">MSSRKDTYAVLIEMLKVYKHLDFDVLPPLRLDVAPLQTIESLQGVIPLQDVDPLQAVRDELGQCTRCKLHVSRKNIVFGEGSSTARVLFVGEGPGADEDEQGRPFVGRAGKLLTSLIEKMGFSRQSVYIANIVKCRPPGNRDPEEDEVRACIGFVEKQIAAIKPEVIVTLGSVSTRTLLKTDKRISDLRGRFHNYNGIKVMPTFHPSYLLRNSSQKWVTWNDALMVLAALGMQAPEGKEGL</sequence>
<dbReference type="SMART" id="SM00987">
    <property type="entry name" value="UreE_C"/>
    <property type="match status" value="1"/>
</dbReference>
<dbReference type="GO" id="GO:0051539">
    <property type="term" value="F:4 iron, 4 sulfur cluster binding"/>
    <property type="evidence" value="ECO:0007669"/>
    <property type="project" value="UniProtKB-KW"/>
</dbReference>
<evidence type="ECO:0000256" key="6">
    <source>
        <dbReference type="ARBA" id="ARBA00022723"/>
    </source>
</evidence>
<dbReference type="PANTHER" id="PTHR33693:SF1">
    <property type="entry name" value="TYPE-4 URACIL-DNA GLYCOSYLASE"/>
    <property type="match status" value="1"/>
</dbReference>
<dbReference type="SUPFAM" id="SSF52141">
    <property type="entry name" value="Uracil-DNA glycosylase-like"/>
    <property type="match status" value="1"/>
</dbReference>
<proteinExistence type="inferred from homology"/>
<keyword evidence="9" id="KW-0408">Iron</keyword>
<accession>A0A0F3GX20</accession>
<evidence type="ECO:0000256" key="10">
    <source>
        <dbReference type="ARBA" id="ARBA00023014"/>
    </source>
</evidence>